<dbReference type="EMBL" id="WUUT01000001">
    <property type="protein sequence ID" value="MXR50254.1"/>
    <property type="molecule type" value="Genomic_DNA"/>
</dbReference>
<proteinExistence type="predicted"/>
<keyword evidence="2" id="KW-0812">Transmembrane</keyword>
<sequence length="49" mass="5143">MWVLLHSGHNHSESAEASSAALGPEVTILGVVVLLVVGLVAAYVGRRYL</sequence>
<evidence type="ECO:0000256" key="2">
    <source>
        <dbReference type="SAM" id="Phobius"/>
    </source>
</evidence>
<feature type="transmembrane region" description="Helical" evidence="2">
    <location>
        <begin position="26"/>
        <end position="45"/>
    </location>
</feature>
<evidence type="ECO:0008006" key="5">
    <source>
        <dbReference type="Google" id="ProtNLM"/>
    </source>
</evidence>
<organism evidence="3 4">
    <name type="scientific">Halovenus carboxidivorans</name>
    <dbReference type="NCBI Taxonomy" id="2692199"/>
    <lineage>
        <taxon>Archaea</taxon>
        <taxon>Methanobacteriati</taxon>
        <taxon>Methanobacteriota</taxon>
        <taxon>Stenosarchaea group</taxon>
        <taxon>Halobacteria</taxon>
        <taxon>Halobacteriales</taxon>
        <taxon>Haloarculaceae</taxon>
        <taxon>Halovenus</taxon>
    </lineage>
</organism>
<dbReference type="AlphaFoldDB" id="A0A6B0SXJ9"/>
<keyword evidence="2" id="KW-0472">Membrane</keyword>
<accession>A0A6B0SXJ9</accession>
<name>A0A6B0SXJ9_9EURY</name>
<reference evidence="3 4" key="1">
    <citation type="submission" date="2019-12" db="EMBL/GenBank/DDBJ databases">
        <title>Isolation and characterization of three novel carbon monoxide-oxidizing members of Halobacteria from salione crusts and soils.</title>
        <authorList>
            <person name="Myers M.R."/>
            <person name="King G.M."/>
        </authorList>
    </citation>
    <scope>NUCLEOTIDE SEQUENCE [LARGE SCALE GENOMIC DNA]</scope>
    <source>
        <strain evidence="3 4">WSH3</strain>
    </source>
</reference>
<evidence type="ECO:0000313" key="3">
    <source>
        <dbReference type="EMBL" id="MXR50254.1"/>
    </source>
</evidence>
<gene>
    <name evidence="3" type="ORF">GRX03_01335</name>
</gene>
<comment type="caution">
    <text evidence="3">The sequence shown here is derived from an EMBL/GenBank/DDBJ whole genome shotgun (WGS) entry which is preliminary data.</text>
</comment>
<feature type="region of interest" description="Disordered" evidence="1">
    <location>
        <begin position="1"/>
        <end position="20"/>
    </location>
</feature>
<evidence type="ECO:0000313" key="4">
    <source>
        <dbReference type="Proteomes" id="UP000466535"/>
    </source>
</evidence>
<dbReference type="Proteomes" id="UP000466535">
    <property type="component" value="Unassembled WGS sequence"/>
</dbReference>
<dbReference type="RefSeq" id="WP_159762404.1">
    <property type="nucleotide sequence ID" value="NZ_WUUT01000001.1"/>
</dbReference>
<evidence type="ECO:0000256" key="1">
    <source>
        <dbReference type="SAM" id="MobiDB-lite"/>
    </source>
</evidence>
<protein>
    <recommendedName>
        <fullName evidence="5">LPXTG cell wall anchor domain-containing protein</fullName>
    </recommendedName>
</protein>
<keyword evidence="2" id="KW-1133">Transmembrane helix</keyword>
<keyword evidence="4" id="KW-1185">Reference proteome</keyword>